<dbReference type="SUPFAM" id="SSF48264">
    <property type="entry name" value="Cytochrome P450"/>
    <property type="match status" value="1"/>
</dbReference>
<comment type="similarity">
    <text evidence="2 7">Belongs to the cytochrome P450 family.</text>
</comment>
<reference evidence="8" key="1">
    <citation type="journal article" date="2020" name="Stud. Mycol.">
        <title>101 Dothideomycetes genomes: a test case for predicting lifestyles and emergence of pathogens.</title>
        <authorList>
            <person name="Haridas S."/>
            <person name="Albert R."/>
            <person name="Binder M."/>
            <person name="Bloem J."/>
            <person name="Labutti K."/>
            <person name="Salamov A."/>
            <person name="Andreopoulos B."/>
            <person name="Baker S."/>
            <person name="Barry K."/>
            <person name="Bills G."/>
            <person name="Bluhm B."/>
            <person name="Cannon C."/>
            <person name="Castanera R."/>
            <person name="Culley D."/>
            <person name="Daum C."/>
            <person name="Ezra D."/>
            <person name="Gonzalez J."/>
            <person name="Henrissat B."/>
            <person name="Kuo A."/>
            <person name="Liang C."/>
            <person name="Lipzen A."/>
            <person name="Lutzoni F."/>
            <person name="Magnuson J."/>
            <person name="Mondo S."/>
            <person name="Nolan M."/>
            <person name="Ohm R."/>
            <person name="Pangilinan J."/>
            <person name="Park H.-J."/>
            <person name="Ramirez L."/>
            <person name="Alfaro M."/>
            <person name="Sun H."/>
            <person name="Tritt A."/>
            <person name="Yoshinaga Y."/>
            <person name="Zwiers L.-H."/>
            <person name="Turgeon B."/>
            <person name="Goodwin S."/>
            <person name="Spatafora J."/>
            <person name="Crous P."/>
            <person name="Grigoriev I."/>
        </authorList>
    </citation>
    <scope>NUCLEOTIDE SEQUENCE</scope>
    <source>
        <strain evidence="8">CBS 107.79</strain>
    </source>
</reference>
<dbReference type="EMBL" id="ML976667">
    <property type="protein sequence ID" value="KAF1976427.1"/>
    <property type="molecule type" value="Genomic_DNA"/>
</dbReference>
<dbReference type="InterPro" id="IPR017972">
    <property type="entry name" value="Cyt_P450_CS"/>
</dbReference>
<dbReference type="PRINTS" id="PR01239">
    <property type="entry name" value="EP450IICYP52"/>
</dbReference>
<dbReference type="InterPro" id="IPR001128">
    <property type="entry name" value="Cyt_P450"/>
</dbReference>
<dbReference type="PROSITE" id="PS00086">
    <property type="entry name" value="CYTOCHROME_P450"/>
    <property type="match status" value="1"/>
</dbReference>
<dbReference type="InterPro" id="IPR047146">
    <property type="entry name" value="Cyt_P450_E_CYP52_fungi"/>
</dbReference>
<keyword evidence="3 7" id="KW-0479">Metal-binding</keyword>
<evidence type="ECO:0000256" key="2">
    <source>
        <dbReference type="ARBA" id="ARBA00010617"/>
    </source>
</evidence>
<evidence type="ECO:0000256" key="4">
    <source>
        <dbReference type="ARBA" id="ARBA00023002"/>
    </source>
</evidence>
<evidence type="ECO:0000256" key="1">
    <source>
        <dbReference type="ARBA" id="ARBA00001971"/>
    </source>
</evidence>
<proteinExistence type="inferred from homology"/>
<organism evidence="8 9">
    <name type="scientific">Bimuria novae-zelandiae CBS 107.79</name>
    <dbReference type="NCBI Taxonomy" id="1447943"/>
    <lineage>
        <taxon>Eukaryota</taxon>
        <taxon>Fungi</taxon>
        <taxon>Dikarya</taxon>
        <taxon>Ascomycota</taxon>
        <taxon>Pezizomycotina</taxon>
        <taxon>Dothideomycetes</taxon>
        <taxon>Pleosporomycetidae</taxon>
        <taxon>Pleosporales</taxon>
        <taxon>Massarineae</taxon>
        <taxon>Didymosphaeriaceae</taxon>
        <taxon>Bimuria</taxon>
    </lineage>
</organism>
<evidence type="ECO:0000256" key="5">
    <source>
        <dbReference type="ARBA" id="ARBA00023004"/>
    </source>
</evidence>
<comment type="cofactor">
    <cofactor evidence="1">
        <name>heme</name>
        <dbReference type="ChEBI" id="CHEBI:30413"/>
    </cofactor>
</comment>
<dbReference type="Proteomes" id="UP000800036">
    <property type="component" value="Unassembled WGS sequence"/>
</dbReference>
<protein>
    <submittedName>
        <fullName evidence="8">Cytochrome P450</fullName>
    </submittedName>
</protein>
<dbReference type="OrthoDB" id="1470350at2759"/>
<gene>
    <name evidence="8" type="ORF">BU23DRAFT_551892</name>
</gene>
<keyword evidence="7" id="KW-0349">Heme</keyword>
<sequence length="477" mass="54122">MQQLYLIIGSILACHVSYLFIRRRIRVRSLPPKFWTWDPIMNFDWIIPTVMDARKQLTYLEKYGDTYRLPKLTNPMTTIVTRNPENVHAINTGKEWGIEFRKPGMGEMLGMGFLCADDAEWMRSRKMLRPAFNRPNIDNFEVLEGVADGLVRKIEEADGKVEMGALLYDALMHSSMHFILGIDSTKKNDGRPMDAQTFNKLWQEGVLGMGIRLLFGRSVSRLLLPSARYTYVCNQLHSFIDFAIERQEKHLPSDRKTSPMAEIVTPQAKDRADARAQLMQTMLASQDTTGVLTCNAIQLLSSRPDIWAQLRAEVSAAGAELFTWERLRANPTIQNILSETLRLRPVFPQFGRLALRDTVLPSGGGPSHDQPFPIPKGTFAITSTWGIHLSKEIYGPDADEWKPERWDSVKPSSKEFAAFGQGPRACLGKDKALAEAAYLLMRLVKRFEGVGDVTREWKPDSTFSMKNSKGYKVAFKI</sequence>
<accession>A0A6A5VT65</accession>
<dbReference type="GO" id="GO:0016712">
    <property type="term" value="F:oxidoreductase activity, acting on paired donors, with incorporation or reduction of molecular oxygen, reduced flavin or flavoprotein as one donor, and incorporation of one atom of oxygen"/>
    <property type="evidence" value="ECO:0007669"/>
    <property type="project" value="InterPro"/>
</dbReference>
<evidence type="ECO:0000256" key="7">
    <source>
        <dbReference type="RuleBase" id="RU000461"/>
    </source>
</evidence>
<dbReference type="InterPro" id="IPR002974">
    <property type="entry name" value="Cyt_P450_E_CYP52_ascomycetes"/>
</dbReference>
<dbReference type="PANTHER" id="PTHR24287:SF17">
    <property type="entry name" value="P450, PUTATIVE (EUROFUNG)-RELATED"/>
    <property type="match status" value="1"/>
</dbReference>
<name>A0A6A5VT65_9PLEO</name>
<evidence type="ECO:0000256" key="3">
    <source>
        <dbReference type="ARBA" id="ARBA00022723"/>
    </source>
</evidence>
<keyword evidence="4 7" id="KW-0560">Oxidoreductase</keyword>
<keyword evidence="9" id="KW-1185">Reference proteome</keyword>
<dbReference type="GO" id="GO:0005506">
    <property type="term" value="F:iron ion binding"/>
    <property type="evidence" value="ECO:0007669"/>
    <property type="project" value="InterPro"/>
</dbReference>
<dbReference type="Gene3D" id="1.10.630.10">
    <property type="entry name" value="Cytochrome P450"/>
    <property type="match status" value="1"/>
</dbReference>
<dbReference type="InterPro" id="IPR036396">
    <property type="entry name" value="Cyt_P450_sf"/>
</dbReference>
<evidence type="ECO:0000313" key="9">
    <source>
        <dbReference type="Proteomes" id="UP000800036"/>
    </source>
</evidence>
<dbReference type="GO" id="GO:0020037">
    <property type="term" value="F:heme binding"/>
    <property type="evidence" value="ECO:0007669"/>
    <property type="project" value="InterPro"/>
</dbReference>
<evidence type="ECO:0000313" key="8">
    <source>
        <dbReference type="EMBL" id="KAF1976427.1"/>
    </source>
</evidence>
<dbReference type="PANTHER" id="PTHR24287">
    <property type="entry name" value="P450, PUTATIVE (EUROFUNG)-RELATED"/>
    <property type="match status" value="1"/>
</dbReference>
<keyword evidence="6 7" id="KW-0503">Monooxygenase</keyword>
<dbReference type="AlphaFoldDB" id="A0A6A5VT65"/>
<keyword evidence="5 7" id="KW-0408">Iron</keyword>
<evidence type="ECO:0000256" key="6">
    <source>
        <dbReference type="ARBA" id="ARBA00023033"/>
    </source>
</evidence>
<dbReference type="Pfam" id="PF00067">
    <property type="entry name" value="p450"/>
    <property type="match status" value="1"/>
</dbReference>